<gene>
    <name evidence="1" type="ORF">PoB_004354300</name>
</gene>
<dbReference type="InterPro" id="IPR015943">
    <property type="entry name" value="WD40/YVTN_repeat-like_dom_sf"/>
</dbReference>
<accession>A0AAV4BDW2</accession>
<dbReference type="Gene3D" id="2.130.10.10">
    <property type="entry name" value="YVTN repeat-like/Quinoprotein amine dehydrogenase"/>
    <property type="match status" value="1"/>
</dbReference>
<evidence type="ECO:0000313" key="1">
    <source>
        <dbReference type="EMBL" id="GFO17038.1"/>
    </source>
</evidence>
<dbReference type="GO" id="GO:0032527">
    <property type="term" value="P:protein exit from endoplasmic reticulum"/>
    <property type="evidence" value="ECO:0007669"/>
    <property type="project" value="TreeGrafter"/>
</dbReference>
<dbReference type="GO" id="GO:0005737">
    <property type="term" value="C:cytoplasm"/>
    <property type="evidence" value="ECO:0007669"/>
    <property type="project" value="GOC"/>
</dbReference>
<sequence length="270" mass="30162">MTEIQGYNFRQNQGSVITCVSLHEGIDDMVAMGTASGDVTVFCLPGMISVQKKQIQKFDVQGIHHHYITCLAWSTNGMKLFSGDKKGQVVVAEIDFYQGVSKSCSLLIEPLTEITQIDYQNRVLLVSTRHRSFVVRLDQNSQVAQIGSQERKILGSFGACFVPELCKPSDLKLYASRPGCRLWQADVEGNVKNTHIFKDPLSAGVPEIPLLTAGKLPLQQDDFQFGQLLWLQSNVLVTWTHSALVILDPLNNSSVLPYLQYDDRCRIDLD</sequence>
<dbReference type="PANTHER" id="PTHR23287">
    <property type="entry name" value="RUBY-EYE2-LIKE PROTEIN"/>
    <property type="match status" value="1"/>
</dbReference>
<protein>
    <submittedName>
        <fullName evidence="1">Tectonin beta-propeller repeat-containing protein 2</fullName>
    </submittedName>
</protein>
<dbReference type="AlphaFoldDB" id="A0AAV4BDW2"/>
<keyword evidence="2" id="KW-1185">Reference proteome</keyword>
<dbReference type="PANTHER" id="PTHR23287:SF16">
    <property type="entry name" value="TECTONIN BETA-PROPELLER REPEAT-CONTAINING PROTEIN 2"/>
    <property type="match status" value="1"/>
</dbReference>
<dbReference type="Proteomes" id="UP000735302">
    <property type="component" value="Unassembled WGS sequence"/>
</dbReference>
<dbReference type="InterPro" id="IPR036322">
    <property type="entry name" value="WD40_repeat_dom_sf"/>
</dbReference>
<organism evidence="1 2">
    <name type="scientific">Plakobranchus ocellatus</name>
    <dbReference type="NCBI Taxonomy" id="259542"/>
    <lineage>
        <taxon>Eukaryota</taxon>
        <taxon>Metazoa</taxon>
        <taxon>Spiralia</taxon>
        <taxon>Lophotrochozoa</taxon>
        <taxon>Mollusca</taxon>
        <taxon>Gastropoda</taxon>
        <taxon>Heterobranchia</taxon>
        <taxon>Euthyneura</taxon>
        <taxon>Panpulmonata</taxon>
        <taxon>Sacoglossa</taxon>
        <taxon>Placobranchoidea</taxon>
        <taxon>Plakobranchidae</taxon>
        <taxon>Plakobranchus</taxon>
    </lineage>
</organism>
<reference evidence="1 2" key="1">
    <citation type="journal article" date="2021" name="Elife">
        <title>Chloroplast acquisition without the gene transfer in kleptoplastic sea slugs, Plakobranchus ocellatus.</title>
        <authorList>
            <person name="Maeda T."/>
            <person name="Takahashi S."/>
            <person name="Yoshida T."/>
            <person name="Shimamura S."/>
            <person name="Takaki Y."/>
            <person name="Nagai Y."/>
            <person name="Toyoda A."/>
            <person name="Suzuki Y."/>
            <person name="Arimoto A."/>
            <person name="Ishii H."/>
            <person name="Satoh N."/>
            <person name="Nishiyama T."/>
            <person name="Hasebe M."/>
            <person name="Maruyama T."/>
            <person name="Minagawa J."/>
            <person name="Obokata J."/>
            <person name="Shigenobu S."/>
        </authorList>
    </citation>
    <scope>NUCLEOTIDE SEQUENCE [LARGE SCALE GENOMIC DNA]</scope>
</reference>
<dbReference type="SUPFAM" id="SSF50978">
    <property type="entry name" value="WD40 repeat-like"/>
    <property type="match status" value="1"/>
</dbReference>
<name>A0AAV4BDW2_9GAST</name>
<evidence type="ECO:0000313" key="2">
    <source>
        <dbReference type="Proteomes" id="UP000735302"/>
    </source>
</evidence>
<proteinExistence type="predicted"/>
<dbReference type="EMBL" id="BLXT01004727">
    <property type="protein sequence ID" value="GFO17038.1"/>
    <property type="molecule type" value="Genomic_DNA"/>
</dbReference>
<comment type="caution">
    <text evidence="1">The sequence shown here is derived from an EMBL/GenBank/DDBJ whole genome shotgun (WGS) entry which is preliminary data.</text>
</comment>